<name>A0ABT1H1U4_9NOCA</name>
<dbReference type="SUPFAM" id="SSF51621">
    <property type="entry name" value="Phosphoenolpyruvate/pyruvate domain"/>
    <property type="match status" value="1"/>
</dbReference>
<evidence type="ECO:0000313" key="6">
    <source>
        <dbReference type="EMBL" id="MCP2159772.1"/>
    </source>
</evidence>
<dbReference type="InterPro" id="IPR005000">
    <property type="entry name" value="Aldolase/citrate-lyase_domain"/>
</dbReference>
<dbReference type="InterPro" id="IPR015813">
    <property type="entry name" value="Pyrv/PenolPyrv_kinase-like_dom"/>
</dbReference>
<evidence type="ECO:0000256" key="3">
    <source>
        <dbReference type="ARBA" id="ARBA00022842"/>
    </source>
</evidence>
<dbReference type="InterPro" id="IPR011206">
    <property type="entry name" value="Citrate_lyase_beta/mcl1/mcl2"/>
</dbReference>
<feature type="domain" description="HpcH/HpaI aldolase/citrate lyase" evidence="5">
    <location>
        <begin position="39"/>
        <end position="199"/>
    </location>
</feature>
<evidence type="ECO:0000256" key="4">
    <source>
        <dbReference type="SAM" id="MobiDB-lite"/>
    </source>
</evidence>
<dbReference type="Proteomes" id="UP001205740">
    <property type="component" value="Unassembled WGS sequence"/>
</dbReference>
<protein>
    <submittedName>
        <fullName evidence="6">Citrate lyase subunit beta / citryl-CoA lyase</fullName>
    </submittedName>
</protein>
<dbReference type="PANTHER" id="PTHR32308:SF10">
    <property type="entry name" value="CITRATE LYASE SUBUNIT BETA"/>
    <property type="match status" value="1"/>
</dbReference>
<gene>
    <name evidence="6" type="ORF">LX12_000951</name>
</gene>
<dbReference type="EMBL" id="JAMTCG010000002">
    <property type="protein sequence ID" value="MCP2159772.1"/>
    <property type="molecule type" value="Genomic_DNA"/>
</dbReference>
<feature type="region of interest" description="Disordered" evidence="4">
    <location>
        <begin position="1"/>
        <end position="27"/>
    </location>
</feature>
<dbReference type="Pfam" id="PF03328">
    <property type="entry name" value="HpcH_HpaI"/>
    <property type="match status" value="1"/>
</dbReference>
<proteinExistence type="predicted"/>
<keyword evidence="6" id="KW-0456">Lyase</keyword>
<keyword evidence="2" id="KW-0479">Metal-binding</keyword>
<accession>A0ABT1H1U4</accession>
<evidence type="ECO:0000256" key="2">
    <source>
        <dbReference type="ARBA" id="ARBA00022723"/>
    </source>
</evidence>
<comment type="caution">
    <text evidence="6">The sequence shown here is derived from an EMBL/GenBank/DDBJ whole genome shotgun (WGS) entry which is preliminary data.</text>
</comment>
<evidence type="ECO:0000313" key="7">
    <source>
        <dbReference type="Proteomes" id="UP001205740"/>
    </source>
</evidence>
<dbReference type="GO" id="GO:0016829">
    <property type="term" value="F:lyase activity"/>
    <property type="evidence" value="ECO:0007669"/>
    <property type="project" value="UniProtKB-KW"/>
</dbReference>
<keyword evidence="3" id="KW-0460">Magnesium</keyword>
<dbReference type="Gene3D" id="3.20.20.60">
    <property type="entry name" value="Phosphoenolpyruvate-binding domains"/>
    <property type="match status" value="1"/>
</dbReference>
<dbReference type="PIRSF" id="PIRSF015582">
    <property type="entry name" value="Cit_lyase_B"/>
    <property type="match status" value="1"/>
</dbReference>
<evidence type="ECO:0000256" key="1">
    <source>
        <dbReference type="ARBA" id="ARBA00001946"/>
    </source>
</evidence>
<organism evidence="6 7">
    <name type="scientific">Williamsia serinedens</name>
    <dbReference type="NCBI Taxonomy" id="391736"/>
    <lineage>
        <taxon>Bacteria</taxon>
        <taxon>Bacillati</taxon>
        <taxon>Actinomycetota</taxon>
        <taxon>Actinomycetes</taxon>
        <taxon>Mycobacteriales</taxon>
        <taxon>Nocardiaceae</taxon>
        <taxon>Williamsia</taxon>
    </lineage>
</organism>
<sequence>MTAAPALPRTAADARPMAGDHRPPPDVARSWLLVPGRPDSPDALDAAAASRADAIILDLEDGLPAPLRPEGRRTVRSWLSTHRAWVRISTAGTPDWSDDLTAIADAPGLAGIVLAKTESPVQIAATLGRLGARVPVVALVESALGVENASEIARRPGCARLAFGLGDFRRDTGVSADPMALAYARGRLVVSSRAAGLPAPIDGPTLKNAGERLDEETQVTASMGMTARLCLDADHAARVNELLGPSPDDIASAQETVAQLGDGGDLYDGSALPMLGRAESVLERATRLGLLDD</sequence>
<dbReference type="RefSeq" id="WP_308213967.1">
    <property type="nucleotide sequence ID" value="NZ_BAAAOE010000001.1"/>
</dbReference>
<comment type="cofactor">
    <cofactor evidence="1">
        <name>Mg(2+)</name>
        <dbReference type="ChEBI" id="CHEBI:18420"/>
    </cofactor>
</comment>
<dbReference type="InterPro" id="IPR040442">
    <property type="entry name" value="Pyrv_kinase-like_dom_sf"/>
</dbReference>
<feature type="compositionally biased region" description="Low complexity" evidence="4">
    <location>
        <begin position="1"/>
        <end position="16"/>
    </location>
</feature>
<keyword evidence="7" id="KW-1185">Reference proteome</keyword>
<evidence type="ECO:0000259" key="5">
    <source>
        <dbReference type="Pfam" id="PF03328"/>
    </source>
</evidence>
<reference evidence="6 7" key="1">
    <citation type="submission" date="2022-06" db="EMBL/GenBank/DDBJ databases">
        <title>Genomic Encyclopedia of Archaeal and Bacterial Type Strains, Phase II (KMG-II): from individual species to whole genera.</title>
        <authorList>
            <person name="Goeker M."/>
        </authorList>
    </citation>
    <scope>NUCLEOTIDE SEQUENCE [LARGE SCALE GENOMIC DNA]</scope>
    <source>
        <strain evidence="6 7">DSM 45037</strain>
    </source>
</reference>
<dbReference type="PANTHER" id="PTHR32308">
    <property type="entry name" value="LYASE BETA SUBUNIT, PUTATIVE (AFU_ORTHOLOGUE AFUA_4G13030)-RELATED"/>
    <property type="match status" value="1"/>
</dbReference>